<dbReference type="SUPFAM" id="SSF52540">
    <property type="entry name" value="P-loop containing nucleoside triphosphate hydrolases"/>
    <property type="match status" value="1"/>
</dbReference>
<protein>
    <submittedName>
        <fullName evidence="5">ATP-binding cassette domain-containing protein</fullName>
    </submittedName>
</protein>
<comment type="caution">
    <text evidence="5">The sequence shown here is derived from an EMBL/GenBank/DDBJ whole genome shotgun (WGS) entry which is preliminary data.</text>
</comment>
<proteinExistence type="predicted"/>
<gene>
    <name evidence="5" type="ORF">LKD48_12505</name>
</gene>
<dbReference type="Proteomes" id="UP001198200">
    <property type="component" value="Unassembled WGS sequence"/>
</dbReference>
<dbReference type="InterPro" id="IPR017871">
    <property type="entry name" value="ABC_transporter-like_CS"/>
</dbReference>
<dbReference type="PANTHER" id="PTHR42939:SF1">
    <property type="entry name" value="ABC TRANSPORTER ATP-BINDING PROTEIN ALBC-RELATED"/>
    <property type="match status" value="1"/>
</dbReference>
<dbReference type="AlphaFoldDB" id="A0AAE3E576"/>
<dbReference type="RefSeq" id="WP_227100991.1">
    <property type="nucleotide sequence ID" value="NZ_JAJEQN010000035.1"/>
</dbReference>
<dbReference type="Pfam" id="PF00005">
    <property type="entry name" value="ABC_tran"/>
    <property type="match status" value="1"/>
</dbReference>
<name>A0AAE3E576_9FIRM</name>
<dbReference type="PROSITE" id="PS50893">
    <property type="entry name" value="ABC_TRANSPORTER_2"/>
    <property type="match status" value="1"/>
</dbReference>
<keyword evidence="1" id="KW-0813">Transport</keyword>
<evidence type="ECO:0000256" key="3">
    <source>
        <dbReference type="ARBA" id="ARBA00022840"/>
    </source>
</evidence>
<dbReference type="PROSITE" id="PS00211">
    <property type="entry name" value="ABC_TRANSPORTER_1"/>
    <property type="match status" value="1"/>
</dbReference>
<accession>A0AAE3E576</accession>
<reference evidence="5 6" key="1">
    <citation type="submission" date="2021-10" db="EMBL/GenBank/DDBJ databases">
        <title>Anaerobic single-cell dispensing facilitates the cultivation of human gut bacteria.</title>
        <authorList>
            <person name="Afrizal A."/>
        </authorList>
    </citation>
    <scope>NUCLEOTIDE SEQUENCE [LARGE SCALE GENOMIC DNA]</scope>
    <source>
        <strain evidence="5 6">CLA-AA-H224</strain>
    </source>
</reference>
<dbReference type="SMART" id="SM00382">
    <property type="entry name" value="AAA"/>
    <property type="match status" value="1"/>
</dbReference>
<evidence type="ECO:0000259" key="4">
    <source>
        <dbReference type="PROSITE" id="PS50893"/>
    </source>
</evidence>
<evidence type="ECO:0000256" key="1">
    <source>
        <dbReference type="ARBA" id="ARBA00022448"/>
    </source>
</evidence>
<dbReference type="PANTHER" id="PTHR42939">
    <property type="entry name" value="ABC TRANSPORTER ATP-BINDING PROTEIN ALBC-RELATED"/>
    <property type="match status" value="1"/>
</dbReference>
<dbReference type="InterPro" id="IPR003593">
    <property type="entry name" value="AAA+_ATPase"/>
</dbReference>
<dbReference type="InterPro" id="IPR027417">
    <property type="entry name" value="P-loop_NTPase"/>
</dbReference>
<dbReference type="EMBL" id="JAJEQN010000035">
    <property type="protein sequence ID" value="MCC2222442.1"/>
    <property type="molecule type" value="Genomic_DNA"/>
</dbReference>
<organism evidence="5 6">
    <name type="scientific">Anthropogastromicrobium aceti</name>
    <dbReference type="NCBI Taxonomy" id="2981768"/>
    <lineage>
        <taxon>Bacteria</taxon>
        <taxon>Bacillati</taxon>
        <taxon>Bacillota</taxon>
        <taxon>Clostridia</taxon>
        <taxon>Lachnospirales</taxon>
        <taxon>Lachnospiraceae</taxon>
        <taxon>Anthropogastromicrobium</taxon>
    </lineage>
</organism>
<feature type="domain" description="ABC transporter" evidence="4">
    <location>
        <begin position="5"/>
        <end position="216"/>
    </location>
</feature>
<dbReference type="GO" id="GO:0005524">
    <property type="term" value="F:ATP binding"/>
    <property type="evidence" value="ECO:0007669"/>
    <property type="project" value="UniProtKB-KW"/>
</dbReference>
<sequence>MEPYIILDGVSKSFRSVEVLKPLSIEFEEGLIHGIVGRNGSGKTVMMKLILGFLKPTQGTVTVGKKRVGKDVDFPQDVGAIIENVDFIPYLNAYDNLYNLAAIRHRITKEDVKQVLETVGLGDTGRKKVAKFSLGMRQRLAIAQAIMEKPKLIILDEPMNGLDKRGVEEMRQIFLNLKAEGTTILLASHNMEDIRCLCDKVYEMDAGVLTPIDGVS</sequence>
<dbReference type="InterPro" id="IPR051782">
    <property type="entry name" value="ABC_Transporter_VariousFunc"/>
</dbReference>
<evidence type="ECO:0000256" key="2">
    <source>
        <dbReference type="ARBA" id="ARBA00022741"/>
    </source>
</evidence>
<keyword evidence="3 5" id="KW-0067">ATP-binding</keyword>
<dbReference type="GO" id="GO:0016887">
    <property type="term" value="F:ATP hydrolysis activity"/>
    <property type="evidence" value="ECO:0007669"/>
    <property type="project" value="InterPro"/>
</dbReference>
<dbReference type="InterPro" id="IPR003439">
    <property type="entry name" value="ABC_transporter-like_ATP-bd"/>
</dbReference>
<keyword evidence="2" id="KW-0547">Nucleotide-binding</keyword>
<keyword evidence="6" id="KW-1185">Reference proteome</keyword>
<evidence type="ECO:0000313" key="6">
    <source>
        <dbReference type="Proteomes" id="UP001198200"/>
    </source>
</evidence>
<evidence type="ECO:0000313" key="5">
    <source>
        <dbReference type="EMBL" id="MCC2222442.1"/>
    </source>
</evidence>
<dbReference type="Gene3D" id="3.40.50.300">
    <property type="entry name" value="P-loop containing nucleotide triphosphate hydrolases"/>
    <property type="match status" value="1"/>
</dbReference>